<dbReference type="InterPro" id="IPR050190">
    <property type="entry name" value="UPF0213_domain"/>
</dbReference>
<dbReference type="Proteomes" id="UP000034646">
    <property type="component" value="Unassembled WGS sequence"/>
</dbReference>
<evidence type="ECO:0000259" key="2">
    <source>
        <dbReference type="PROSITE" id="PS50164"/>
    </source>
</evidence>
<dbReference type="SUPFAM" id="SSF82771">
    <property type="entry name" value="GIY-YIG endonuclease"/>
    <property type="match status" value="1"/>
</dbReference>
<reference evidence="3 4" key="1">
    <citation type="journal article" date="2015" name="Nature">
        <title>rRNA introns, odd ribosomes, and small enigmatic genomes across a large radiation of phyla.</title>
        <authorList>
            <person name="Brown C.T."/>
            <person name="Hug L.A."/>
            <person name="Thomas B.C."/>
            <person name="Sharon I."/>
            <person name="Castelle C.J."/>
            <person name="Singh A."/>
            <person name="Wilkins M.J."/>
            <person name="Williams K.H."/>
            <person name="Banfield J.F."/>
        </authorList>
    </citation>
    <scope>NUCLEOTIDE SEQUENCE [LARGE SCALE GENOMIC DNA]</scope>
</reference>
<dbReference type="STRING" id="1618738.UV76_C0004G0041"/>
<dbReference type="Gene3D" id="3.40.1440.10">
    <property type="entry name" value="GIY-YIG endonuclease"/>
    <property type="match status" value="1"/>
</dbReference>
<dbReference type="PANTHER" id="PTHR34477:SF1">
    <property type="entry name" value="UPF0213 PROTEIN YHBQ"/>
    <property type="match status" value="1"/>
</dbReference>
<dbReference type="PROSITE" id="PS50164">
    <property type="entry name" value="GIY_YIG"/>
    <property type="match status" value="1"/>
</dbReference>
<name>A0A0G1GQP0_9BACT</name>
<dbReference type="EMBL" id="LCFS01000004">
    <property type="protein sequence ID" value="KKT01009.1"/>
    <property type="molecule type" value="Genomic_DNA"/>
</dbReference>
<sequence>MFFVYVLKSQSYKKSYVGHTDNLDRRLKEHNSGRNNFTRRYMPWNIVYTEKYDNIDDAVKREKFLKTTTGRRFLKKIFVKIIGKEN</sequence>
<comment type="caution">
    <text evidence="3">The sequence shown here is derived from an EMBL/GenBank/DDBJ whole genome shotgun (WGS) entry which is preliminary data.</text>
</comment>
<accession>A0A0G1GQP0</accession>
<proteinExistence type="inferred from homology"/>
<dbReference type="AlphaFoldDB" id="A0A0G1GQP0"/>
<evidence type="ECO:0000313" key="3">
    <source>
        <dbReference type="EMBL" id="KKT01009.1"/>
    </source>
</evidence>
<evidence type="ECO:0000256" key="1">
    <source>
        <dbReference type="ARBA" id="ARBA00007435"/>
    </source>
</evidence>
<evidence type="ECO:0000313" key="4">
    <source>
        <dbReference type="Proteomes" id="UP000034646"/>
    </source>
</evidence>
<dbReference type="InterPro" id="IPR000305">
    <property type="entry name" value="GIY-YIG_endonuc"/>
</dbReference>
<dbReference type="InterPro" id="IPR035901">
    <property type="entry name" value="GIY-YIG_endonuc_sf"/>
</dbReference>
<comment type="similarity">
    <text evidence="1">Belongs to the UPF0213 family.</text>
</comment>
<protein>
    <submittedName>
        <fullName evidence="3">GIY-YIG catalytic domain protein</fullName>
    </submittedName>
</protein>
<gene>
    <name evidence="3" type="ORF">UV76_C0004G0041</name>
</gene>
<feature type="domain" description="GIY-YIG" evidence="2">
    <location>
        <begin position="1"/>
        <end position="77"/>
    </location>
</feature>
<dbReference type="CDD" id="cd10449">
    <property type="entry name" value="GIY-YIG_SLX1_like"/>
    <property type="match status" value="1"/>
</dbReference>
<organism evidence="3 4">
    <name type="scientific">Candidatus Nomurabacteria bacterium GW2011_GWA2_43_15</name>
    <dbReference type="NCBI Taxonomy" id="1618738"/>
    <lineage>
        <taxon>Bacteria</taxon>
        <taxon>Candidatus Nomuraibacteriota</taxon>
    </lineage>
</organism>
<dbReference type="PANTHER" id="PTHR34477">
    <property type="entry name" value="UPF0213 PROTEIN YHBQ"/>
    <property type="match status" value="1"/>
</dbReference>
<dbReference type="Pfam" id="PF01541">
    <property type="entry name" value="GIY-YIG"/>
    <property type="match status" value="1"/>
</dbReference>